<name>A0A2N5X5L6_9GAMM</name>
<evidence type="ECO:0000313" key="3">
    <source>
        <dbReference type="Proteomes" id="UP000235005"/>
    </source>
</evidence>
<reference evidence="2 3" key="1">
    <citation type="submission" date="2018-01" db="EMBL/GenBank/DDBJ databases">
        <title>The draft genome sequence of Halioglobus lutimaris HF004.</title>
        <authorList>
            <person name="Du Z.-J."/>
            <person name="Shi M.-J."/>
        </authorList>
    </citation>
    <scope>NUCLEOTIDE SEQUENCE [LARGE SCALE GENOMIC DNA]</scope>
    <source>
        <strain evidence="2 3">HF004</strain>
    </source>
</reference>
<dbReference type="Proteomes" id="UP000235005">
    <property type="component" value="Unassembled WGS sequence"/>
</dbReference>
<proteinExistence type="predicted"/>
<sequence>MDSCLFLNQREGVGFSLANFHTQSLYWSEGILAQLWEVELYLFKIACQIILNWTGTSSAAVESKRATFSGDESDMPGQDSPPVGWRGLFGASPGTLQGPGMSTVLP</sequence>
<gene>
    <name evidence="2" type="ORF">C0039_07160</name>
</gene>
<dbReference type="AlphaFoldDB" id="A0A2N5X5L6"/>
<feature type="region of interest" description="Disordered" evidence="1">
    <location>
        <begin position="65"/>
        <end position="106"/>
    </location>
</feature>
<dbReference type="EMBL" id="PKUS01000005">
    <property type="protein sequence ID" value="PLW69775.1"/>
    <property type="molecule type" value="Genomic_DNA"/>
</dbReference>
<accession>A0A2N5X5L6</accession>
<keyword evidence="3" id="KW-1185">Reference proteome</keyword>
<protein>
    <submittedName>
        <fullName evidence="2">Uncharacterized protein</fullName>
    </submittedName>
</protein>
<organism evidence="2 3">
    <name type="scientific">Pseudohalioglobus lutimaris</name>
    <dbReference type="NCBI Taxonomy" id="1737061"/>
    <lineage>
        <taxon>Bacteria</taxon>
        <taxon>Pseudomonadati</taxon>
        <taxon>Pseudomonadota</taxon>
        <taxon>Gammaproteobacteria</taxon>
        <taxon>Cellvibrionales</taxon>
        <taxon>Halieaceae</taxon>
        <taxon>Pseudohalioglobus</taxon>
    </lineage>
</organism>
<evidence type="ECO:0000256" key="1">
    <source>
        <dbReference type="SAM" id="MobiDB-lite"/>
    </source>
</evidence>
<evidence type="ECO:0000313" key="2">
    <source>
        <dbReference type="EMBL" id="PLW69775.1"/>
    </source>
</evidence>
<comment type="caution">
    <text evidence="2">The sequence shown here is derived from an EMBL/GenBank/DDBJ whole genome shotgun (WGS) entry which is preliminary data.</text>
</comment>